<dbReference type="InterPro" id="IPR001753">
    <property type="entry name" value="Enoyl-CoA_hydra/iso"/>
</dbReference>
<dbReference type="GO" id="GO:0016836">
    <property type="term" value="F:hydro-lyase activity"/>
    <property type="evidence" value="ECO:0007669"/>
    <property type="project" value="UniProtKB-ARBA"/>
</dbReference>
<dbReference type="Gene3D" id="3.90.226.10">
    <property type="entry name" value="2-enoyl-CoA Hydratase, Chain A, domain 1"/>
    <property type="match status" value="1"/>
</dbReference>
<dbReference type="SUPFAM" id="SSF52096">
    <property type="entry name" value="ClpP/crotonase"/>
    <property type="match status" value="1"/>
</dbReference>
<dbReference type="InterPro" id="IPR018376">
    <property type="entry name" value="Enoyl-CoA_hyd/isom_CS"/>
</dbReference>
<dbReference type="CDD" id="cd06558">
    <property type="entry name" value="crotonase-like"/>
    <property type="match status" value="1"/>
</dbReference>
<dbReference type="Pfam" id="PF00378">
    <property type="entry name" value="ECH_1"/>
    <property type="match status" value="1"/>
</dbReference>
<comment type="similarity">
    <text evidence="1 3">Belongs to the enoyl-CoA hydratase/isomerase family.</text>
</comment>
<proteinExistence type="inferred from homology"/>
<dbReference type="KEGG" id="dalk:DSCA_37320"/>
<dbReference type="FunFam" id="3.90.226.10:FF:000009">
    <property type="entry name" value="Carnitinyl-CoA dehydratase"/>
    <property type="match status" value="1"/>
</dbReference>
<evidence type="ECO:0000256" key="2">
    <source>
        <dbReference type="ARBA" id="ARBA00023239"/>
    </source>
</evidence>
<dbReference type="Proteomes" id="UP000427906">
    <property type="component" value="Chromosome"/>
</dbReference>
<evidence type="ECO:0000313" key="4">
    <source>
        <dbReference type="EMBL" id="BBO69802.1"/>
    </source>
</evidence>
<dbReference type="InterPro" id="IPR029045">
    <property type="entry name" value="ClpP/crotonase-like_dom_sf"/>
</dbReference>
<dbReference type="FunFam" id="1.10.12.10:FF:000001">
    <property type="entry name" value="Probable enoyl-CoA hydratase, mitochondrial"/>
    <property type="match status" value="1"/>
</dbReference>
<accession>A0A5K7YJE1</accession>
<protein>
    <submittedName>
        <fullName evidence="4">Crotonase</fullName>
    </submittedName>
</protein>
<dbReference type="Gene3D" id="1.10.12.10">
    <property type="entry name" value="Lyase 2-enoyl-coa Hydratase, Chain A, domain 2"/>
    <property type="match status" value="1"/>
</dbReference>
<dbReference type="PANTHER" id="PTHR11941:SF54">
    <property type="entry name" value="ENOYL-COA HYDRATASE, MITOCHONDRIAL"/>
    <property type="match status" value="1"/>
</dbReference>
<dbReference type="OrthoDB" id="5365311at2"/>
<keyword evidence="2" id="KW-0456">Lyase</keyword>
<dbReference type="PANTHER" id="PTHR11941">
    <property type="entry name" value="ENOYL-COA HYDRATASE-RELATED"/>
    <property type="match status" value="1"/>
</dbReference>
<reference evidence="4 5" key="1">
    <citation type="submission" date="2019-11" db="EMBL/GenBank/DDBJ databases">
        <title>Comparative genomics of hydrocarbon-degrading Desulfosarcina strains.</title>
        <authorList>
            <person name="Watanabe M."/>
            <person name="Kojima H."/>
            <person name="Fukui M."/>
        </authorList>
    </citation>
    <scope>NUCLEOTIDE SEQUENCE [LARGE SCALE GENOMIC DNA]</scope>
    <source>
        <strain evidence="4 5">PL12</strain>
    </source>
</reference>
<dbReference type="InterPro" id="IPR014748">
    <property type="entry name" value="Enoyl-CoA_hydra_C"/>
</dbReference>
<evidence type="ECO:0000256" key="3">
    <source>
        <dbReference type="RuleBase" id="RU003707"/>
    </source>
</evidence>
<dbReference type="RefSeq" id="WP_155317807.1">
    <property type="nucleotide sequence ID" value="NZ_AP021874.1"/>
</dbReference>
<sequence>MPYETILYEKDENRALITLNRPSHMNALSIEMLAELEQVADSIAKDIDIATVIITGGQKSFAAGADIHQVSQLESPVAAHDFVIKAQAVMNKIEKIEIPVIAAVTGMALGGGCELALACDIRLAADNAIFGLPEIKIGVIPGAGGTQRLSRLIGLGRAKEMLFSGDPIDAQEAFRIGLVNRVFPAASLMNEAINLARKFAKRPRLALKANKTAASNGINVDLYSALAYEARCFEMLFSTHDLKEGMRAFLEKRKPLFTGN</sequence>
<dbReference type="PROSITE" id="PS00166">
    <property type="entry name" value="ENOYL_COA_HYDRATASE"/>
    <property type="match status" value="1"/>
</dbReference>
<dbReference type="EMBL" id="AP021874">
    <property type="protein sequence ID" value="BBO69802.1"/>
    <property type="molecule type" value="Genomic_DNA"/>
</dbReference>
<organism evidence="4 5">
    <name type="scientific">Desulfosarcina alkanivorans</name>
    <dbReference type="NCBI Taxonomy" id="571177"/>
    <lineage>
        <taxon>Bacteria</taxon>
        <taxon>Pseudomonadati</taxon>
        <taxon>Thermodesulfobacteriota</taxon>
        <taxon>Desulfobacteria</taxon>
        <taxon>Desulfobacterales</taxon>
        <taxon>Desulfosarcinaceae</taxon>
        <taxon>Desulfosarcina</taxon>
    </lineage>
</organism>
<dbReference type="AlphaFoldDB" id="A0A5K7YJE1"/>
<evidence type="ECO:0000313" key="5">
    <source>
        <dbReference type="Proteomes" id="UP000427906"/>
    </source>
</evidence>
<gene>
    <name evidence="4" type="ORF">DSCA_37320</name>
</gene>
<evidence type="ECO:0000256" key="1">
    <source>
        <dbReference type="ARBA" id="ARBA00005254"/>
    </source>
</evidence>
<dbReference type="GO" id="GO:0006635">
    <property type="term" value="P:fatty acid beta-oxidation"/>
    <property type="evidence" value="ECO:0007669"/>
    <property type="project" value="TreeGrafter"/>
</dbReference>
<name>A0A5K7YJE1_9BACT</name>
<keyword evidence="5" id="KW-1185">Reference proteome</keyword>